<gene>
    <name evidence="10" type="ORF">GCM10023165_47370</name>
</gene>
<feature type="transmembrane region" description="Helical" evidence="9">
    <location>
        <begin position="94"/>
        <end position="113"/>
    </location>
</feature>
<dbReference type="Proteomes" id="UP001500975">
    <property type="component" value="Unassembled WGS sequence"/>
</dbReference>
<evidence type="ECO:0000256" key="1">
    <source>
        <dbReference type="ARBA" id="ARBA00004651"/>
    </source>
</evidence>
<keyword evidence="7 9" id="KW-0472">Membrane</keyword>
<dbReference type="PANTHER" id="PTHR11795:SF450">
    <property type="entry name" value="ABC TRANSPORTER PERMEASE PROTEIN"/>
    <property type="match status" value="1"/>
</dbReference>
<keyword evidence="6 9" id="KW-1133">Transmembrane helix</keyword>
<evidence type="ECO:0000313" key="10">
    <source>
        <dbReference type="EMBL" id="GAA4355345.1"/>
    </source>
</evidence>
<keyword evidence="3" id="KW-1003">Cell membrane</keyword>
<keyword evidence="2" id="KW-0813">Transport</keyword>
<evidence type="ECO:0000256" key="7">
    <source>
        <dbReference type="ARBA" id="ARBA00023136"/>
    </source>
</evidence>
<dbReference type="EMBL" id="BAABGJ010000080">
    <property type="protein sequence ID" value="GAA4355345.1"/>
    <property type="molecule type" value="Genomic_DNA"/>
</dbReference>
<sequence length="290" mass="29559">MSDSVQLLFSGLGTGSIYALVALGFNIIFKSTGALNFAQGEWVMLGGMVAATLYAAKVPLPVAFLVATAVAMAFGWLSERLVVRQLKRPSAMSITILTIAIAICTKSLVMLLLGKNPAGLPPFSGEGPISLAGAVFESQSLWIIGIAALVMAGAGFFFNRTTLGKAMRAAAAQPEAAALVGISPRLTMALSFTLAAGVGAVAGVIVTPLTLTSFDHGTILGFKAFCAAMLGGLGSLPGAMVGGLVLGLAESFAGGMLSSHFKDAVAFVVLLAVLVKWPNGLLGRGQVEKV</sequence>
<protein>
    <submittedName>
        <fullName evidence="10">Branched-chain amino acid ABC transporter permease</fullName>
    </submittedName>
</protein>
<evidence type="ECO:0000256" key="3">
    <source>
        <dbReference type="ARBA" id="ARBA00022475"/>
    </source>
</evidence>
<organism evidence="10 11">
    <name type="scientific">Variovorax defluvii</name>
    <dbReference type="NCBI Taxonomy" id="913761"/>
    <lineage>
        <taxon>Bacteria</taxon>
        <taxon>Pseudomonadati</taxon>
        <taxon>Pseudomonadota</taxon>
        <taxon>Betaproteobacteria</taxon>
        <taxon>Burkholderiales</taxon>
        <taxon>Comamonadaceae</taxon>
        <taxon>Variovorax</taxon>
    </lineage>
</organism>
<dbReference type="CDD" id="cd06582">
    <property type="entry name" value="TM_PBP1_LivH_like"/>
    <property type="match status" value="1"/>
</dbReference>
<evidence type="ECO:0000256" key="6">
    <source>
        <dbReference type="ARBA" id="ARBA00022989"/>
    </source>
</evidence>
<keyword evidence="11" id="KW-1185">Reference proteome</keyword>
<evidence type="ECO:0000313" key="11">
    <source>
        <dbReference type="Proteomes" id="UP001500975"/>
    </source>
</evidence>
<proteinExistence type="inferred from homology"/>
<evidence type="ECO:0000256" key="4">
    <source>
        <dbReference type="ARBA" id="ARBA00022692"/>
    </source>
</evidence>
<evidence type="ECO:0000256" key="5">
    <source>
        <dbReference type="ARBA" id="ARBA00022970"/>
    </source>
</evidence>
<evidence type="ECO:0000256" key="8">
    <source>
        <dbReference type="ARBA" id="ARBA00037998"/>
    </source>
</evidence>
<dbReference type="Pfam" id="PF02653">
    <property type="entry name" value="BPD_transp_2"/>
    <property type="match status" value="1"/>
</dbReference>
<feature type="transmembrane region" description="Helical" evidence="9">
    <location>
        <begin position="222"/>
        <end position="249"/>
    </location>
</feature>
<dbReference type="InterPro" id="IPR052157">
    <property type="entry name" value="BCAA_transport_permease"/>
</dbReference>
<dbReference type="RefSeq" id="WP_345541054.1">
    <property type="nucleotide sequence ID" value="NZ_BAABGJ010000080.1"/>
</dbReference>
<keyword evidence="5" id="KW-0029">Amino-acid transport</keyword>
<accession>A0ABP8IBV3</accession>
<comment type="similarity">
    <text evidence="8">Belongs to the binding-protein-dependent transport system permease family. LivHM subfamily.</text>
</comment>
<comment type="caution">
    <text evidence="10">The sequence shown here is derived from an EMBL/GenBank/DDBJ whole genome shotgun (WGS) entry which is preliminary data.</text>
</comment>
<dbReference type="InterPro" id="IPR001851">
    <property type="entry name" value="ABC_transp_permease"/>
</dbReference>
<feature type="transmembrane region" description="Helical" evidence="9">
    <location>
        <begin position="140"/>
        <end position="158"/>
    </location>
</feature>
<feature type="transmembrane region" description="Helical" evidence="9">
    <location>
        <begin position="62"/>
        <end position="82"/>
    </location>
</feature>
<feature type="transmembrane region" description="Helical" evidence="9">
    <location>
        <begin position="189"/>
        <end position="210"/>
    </location>
</feature>
<keyword evidence="4 9" id="KW-0812">Transmembrane</keyword>
<dbReference type="PANTHER" id="PTHR11795">
    <property type="entry name" value="BRANCHED-CHAIN AMINO ACID TRANSPORT SYSTEM PERMEASE PROTEIN LIVH"/>
    <property type="match status" value="1"/>
</dbReference>
<feature type="transmembrane region" description="Helical" evidence="9">
    <location>
        <begin position="6"/>
        <end position="28"/>
    </location>
</feature>
<evidence type="ECO:0000256" key="9">
    <source>
        <dbReference type="SAM" id="Phobius"/>
    </source>
</evidence>
<evidence type="ECO:0000256" key="2">
    <source>
        <dbReference type="ARBA" id="ARBA00022448"/>
    </source>
</evidence>
<name>A0ABP8IBV3_9BURK</name>
<reference evidence="11" key="1">
    <citation type="journal article" date="2019" name="Int. J. Syst. Evol. Microbiol.">
        <title>The Global Catalogue of Microorganisms (GCM) 10K type strain sequencing project: providing services to taxonomists for standard genome sequencing and annotation.</title>
        <authorList>
            <consortium name="The Broad Institute Genomics Platform"/>
            <consortium name="The Broad Institute Genome Sequencing Center for Infectious Disease"/>
            <person name="Wu L."/>
            <person name="Ma J."/>
        </authorList>
    </citation>
    <scope>NUCLEOTIDE SEQUENCE [LARGE SCALE GENOMIC DNA]</scope>
    <source>
        <strain evidence="11">JCM 17804</strain>
    </source>
</reference>
<comment type="subcellular location">
    <subcellularLocation>
        <location evidence="1">Cell membrane</location>
        <topology evidence="1">Multi-pass membrane protein</topology>
    </subcellularLocation>
</comment>